<evidence type="ECO:0000256" key="4">
    <source>
        <dbReference type="ARBA" id="ARBA00022741"/>
    </source>
</evidence>
<comment type="subcellular location">
    <subcellularLocation>
        <location evidence="8">Cytoplasm</location>
    </subcellularLocation>
</comment>
<dbReference type="EC" id="2.7.7.77" evidence="8"/>
<comment type="catalytic activity">
    <reaction evidence="8">
        <text>Mo-molybdopterin + GTP + H(+) = Mo-molybdopterin guanine dinucleotide + diphosphate</text>
        <dbReference type="Rhea" id="RHEA:34243"/>
        <dbReference type="ChEBI" id="CHEBI:15378"/>
        <dbReference type="ChEBI" id="CHEBI:33019"/>
        <dbReference type="ChEBI" id="CHEBI:37565"/>
        <dbReference type="ChEBI" id="CHEBI:71302"/>
        <dbReference type="ChEBI" id="CHEBI:71310"/>
        <dbReference type="EC" id="2.7.7.77"/>
    </reaction>
</comment>
<evidence type="ECO:0000256" key="7">
    <source>
        <dbReference type="ARBA" id="ARBA00023150"/>
    </source>
</evidence>
<dbReference type="HAMAP" id="MF_00316">
    <property type="entry name" value="MobA"/>
    <property type="match status" value="1"/>
</dbReference>
<comment type="domain">
    <text evidence="8">The N-terminal domain determines nucleotide recognition and specific binding, while the C-terminal domain determines the specific binding to the target protein.</text>
</comment>
<accession>A0A1I6QL28</accession>
<feature type="binding site" evidence="8">
    <location>
        <begin position="21"/>
        <end position="23"/>
    </location>
    <ligand>
        <name>GTP</name>
        <dbReference type="ChEBI" id="CHEBI:37565"/>
    </ligand>
</feature>
<keyword evidence="7 8" id="KW-0501">Molybdenum cofactor biosynthesis</keyword>
<dbReference type="GO" id="GO:0006777">
    <property type="term" value="P:Mo-molybdopterin cofactor biosynthetic process"/>
    <property type="evidence" value="ECO:0007669"/>
    <property type="project" value="UniProtKB-KW"/>
</dbReference>
<keyword evidence="1 8" id="KW-0963">Cytoplasm</keyword>
<dbReference type="Pfam" id="PF12804">
    <property type="entry name" value="NTP_transf_3"/>
    <property type="match status" value="1"/>
</dbReference>
<dbReference type="SUPFAM" id="SSF53448">
    <property type="entry name" value="Nucleotide-diphospho-sugar transferases"/>
    <property type="match status" value="1"/>
</dbReference>
<feature type="binding site" evidence="8">
    <location>
        <position position="116"/>
    </location>
    <ligand>
        <name>GTP</name>
        <dbReference type="ChEBI" id="CHEBI:37565"/>
    </ligand>
</feature>
<name>A0A1I6QL28_9EURY</name>
<feature type="binding site" evidence="8">
    <location>
        <position position="62"/>
    </location>
    <ligand>
        <name>GTP</name>
        <dbReference type="ChEBI" id="CHEBI:37565"/>
    </ligand>
</feature>
<evidence type="ECO:0000313" key="11">
    <source>
        <dbReference type="Proteomes" id="UP000199199"/>
    </source>
</evidence>
<keyword evidence="5 8" id="KW-0460">Magnesium</keyword>
<comment type="cofactor">
    <cofactor evidence="8">
        <name>Mg(2+)</name>
        <dbReference type="ChEBI" id="CHEBI:18420"/>
    </cofactor>
</comment>
<feature type="binding site" evidence="8">
    <location>
        <position position="87"/>
    </location>
    <ligand>
        <name>GTP</name>
        <dbReference type="ChEBI" id="CHEBI:37565"/>
    </ligand>
</feature>
<dbReference type="PANTHER" id="PTHR19136:SF81">
    <property type="entry name" value="MOLYBDENUM COFACTOR GUANYLYLTRANSFERASE"/>
    <property type="match status" value="1"/>
</dbReference>
<feature type="domain" description="MobA-like NTP transferase" evidence="9">
    <location>
        <begin position="18"/>
        <end position="177"/>
    </location>
</feature>
<dbReference type="GO" id="GO:0005525">
    <property type="term" value="F:GTP binding"/>
    <property type="evidence" value="ECO:0007669"/>
    <property type="project" value="UniProtKB-UniRule"/>
</dbReference>
<comment type="similarity">
    <text evidence="8">Belongs to the MobA family.</text>
</comment>
<dbReference type="AlphaFoldDB" id="A0A1I6QL28"/>
<keyword evidence="6 8" id="KW-0342">GTP-binding</keyword>
<gene>
    <name evidence="8" type="primary">mobA</name>
    <name evidence="10" type="ORF">SAMN04488556_1344</name>
</gene>
<evidence type="ECO:0000256" key="2">
    <source>
        <dbReference type="ARBA" id="ARBA00022679"/>
    </source>
</evidence>
<feature type="binding site" evidence="8">
    <location>
        <position position="116"/>
    </location>
    <ligand>
        <name>Mg(2+)</name>
        <dbReference type="ChEBI" id="CHEBI:18420"/>
    </ligand>
</feature>
<evidence type="ECO:0000256" key="6">
    <source>
        <dbReference type="ARBA" id="ARBA00023134"/>
    </source>
</evidence>
<keyword evidence="11" id="KW-1185">Reference proteome</keyword>
<keyword evidence="4 8" id="KW-0547">Nucleotide-binding</keyword>
<protein>
    <recommendedName>
        <fullName evidence="8">Probable molybdenum cofactor guanylyltransferase</fullName>
        <shortName evidence="8">MoCo guanylyltransferase</shortName>
        <ecNumber evidence="8">2.7.7.77</ecNumber>
    </recommendedName>
    <alternativeName>
        <fullName evidence="8">GTP:molybdopterin guanylyltransferase</fullName>
    </alternativeName>
    <alternativeName>
        <fullName evidence="8">Mo-MPT guanylyltransferase</fullName>
    </alternativeName>
    <alternativeName>
        <fullName evidence="8">Molybdopterin guanylyltransferase</fullName>
    </alternativeName>
    <alternativeName>
        <fullName evidence="8">Molybdopterin-guanine dinucleotide synthase</fullName>
        <shortName evidence="8">MGD synthase</shortName>
    </alternativeName>
</protein>
<reference evidence="11" key="1">
    <citation type="submission" date="2016-10" db="EMBL/GenBank/DDBJ databases">
        <authorList>
            <person name="Varghese N."/>
            <person name="Submissions S."/>
        </authorList>
    </citation>
    <scope>NUCLEOTIDE SEQUENCE [LARGE SCALE GENOMIC DNA]</scope>
    <source>
        <strain evidence="11">DSM 22427</strain>
    </source>
</reference>
<dbReference type="EMBL" id="FOZS01000001">
    <property type="protein sequence ID" value="SFS53116.1"/>
    <property type="molecule type" value="Genomic_DNA"/>
</dbReference>
<keyword evidence="3 8" id="KW-0479">Metal-binding</keyword>
<sequence length="216" mass="23384">MALVAHSPPVSADRSLGAVVLAGGYSRRFDDGDKALAELEGTPMIRRVVDRIGAVTDDVVVNCRSDQRDSVEGALSGADATIRFAIDPVPDRGPVAGIHAGLEECEREYAAVVACDMPFVDPALIETLFDRARERDGAVVELESGWLQTTQAVYRTAAMARACAETMGAEDNRVLAALEKIDCVTLYERALEGIDQRTFESIDTRESLRAAEKRVE</sequence>
<proteinExistence type="inferred from homology"/>
<dbReference type="InterPro" id="IPR013482">
    <property type="entry name" value="Molybde_CF_guanTrfase"/>
</dbReference>
<comment type="function">
    <text evidence="8">Transfers a GMP moiety from GTP to Mo-molybdopterin (Mo-MPT) cofactor (Moco or molybdenum cofactor) to form Mo-molybdopterin guanine dinucleotide (Mo-MGD) cofactor.</text>
</comment>
<organism evidence="10 11">
    <name type="scientific">Halostagnicola kamekurae</name>
    <dbReference type="NCBI Taxonomy" id="619731"/>
    <lineage>
        <taxon>Archaea</taxon>
        <taxon>Methanobacteriati</taxon>
        <taxon>Methanobacteriota</taxon>
        <taxon>Stenosarchaea group</taxon>
        <taxon>Halobacteria</taxon>
        <taxon>Halobacteriales</taxon>
        <taxon>Natrialbaceae</taxon>
        <taxon>Halostagnicola</taxon>
    </lineage>
</organism>
<evidence type="ECO:0000259" key="9">
    <source>
        <dbReference type="Pfam" id="PF12804"/>
    </source>
</evidence>
<evidence type="ECO:0000313" key="10">
    <source>
        <dbReference type="EMBL" id="SFS53116.1"/>
    </source>
</evidence>
<dbReference type="GO" id="GO:0046872">
    <property type="term" value="F:metal ion binding"/>
    <property type="evidence" value="ECO:0007669"/>
    <property type="project" value="UniProtKB-KW"/>
</dbReference>
<dbReference type="InterPro" id="IPR029044">
    <property type="entry name" value="Nucleotide-diphossugar_trans"/>
</dbReference>
<dbReference type="Proteomes" id="UP000199199">
    <property type="component" value="Unassembled WGS sequence"/>
</dbReference>
<dbReference type="PANTHER" id="PTHR19136">
    <property type="entry name" value="MOLYBDENUM COFACTOR GUANYLYLTRANSFERASE"/>
    <property type="match status" value="1"/>
</dbReference>
<dbReference type="InterPro" id="IPR025877">
    <property type="entry name" value="MobA-like_NTP_Trfase"/>
</dbReference>
<dbReference type="GO" id="GO:0061603">
    <property type="term" value="F:molybdenum cofactor guanylyltransferase activity"/>
    <property type="evidence" value="ECO:0007669"/>
    <property type="project" value="UniProtKB-EC"/>
</dbReference>
<dbReference type="GO" id="GO:0005737">
    <property type="term" value="C:cytoplasm"/>
    <property type="evidence" value="ECO:0007669"/>
    <property type="project" value="UniProtKB-SubCell"/>
</dbReference>
<dbReference type="Gene3D" id="3.90.550.10">
    <property type="entry name" value="Spore Coat Polysaccharide Biosynthesis Protein SpsA, Chain A"/>
    <property type="match status" value="1"/>
</dbReference>
<keyword evidence="10" id="KW-0548">Nucleotidyltransferase</keyword>
<evidence type="ECO:0000256" key="5">
    <source>
        <dbReference type="ARBA" id="ARBA00022842"/>
    </source>
</evidence>
<evidence type="ECO:0000256" key="3">
    <source>
        <dbReference type="ARBA" id="ARBA00022723"/>
    </source>
</evidence>
<keyword evidence="2 8" id="KW-0808">Transferase</keyword>
<evidence type="ECO:0000256" key="1">
    <source>
        <dbReference type="ARBA" id="ARBA00022490"/>
    </source>
</evidence>
<feature type="binding site" evidence="8">
    <location>
        <position position="34"/>
    </location>
    <ligand>
        <name>GTP</name>
        <dbReference type="ChEBI" id="CHEBI:37565"/>
    </ligand>
</feature>
<dbReference type="CDD" id="cd02503">
    <property type="entry name" value="MobA"/>
    <property type="match status" value="1"/>
</dbReference>
<evidence type="ECO:0000256" key="8">
    <source>
        <dbReference type="HAMAP-Rule" id="MF_00316"/>
    </source>
</evidence>